<gene>
    <name evidence="11" type="ORF">SAMN02745180_01450</name>
</gene>
<name>A0A1M5X312_9FIRM</name>
<keyword evidence="3 10" id="KW-0813">Transport</keyword>
<evidence type="ECO:0000313" key="11">
    <source>
        <dbReference type="EMBL" id="SHH94225.1"/>
    </source>
</evidence>
<sequence length="75" mass="7871">MQTLFSIIVLLASVVLIFTVMLQPSKSEGLGTIGGAGESIWGKSKSKNYEDKLAKATTIAAIVFMVSAIVLAAIQ</sequence>
<evidence type="ECO:0000256" key="5">
    <source>
        <dbReference type="ARBA" id="ARBA00022692"/>
    </source>
</evidence>
<keyword evidence="9 10" id="KW-0472">Membrane</keyword>
<evidence type="ECO:0000256" key="9">
    <source>
        <dbReference type="ARBA" id="ARBA00023136"/>
    </source>
</evidence>
<dbReference type="PANTHER" id="PTHR34182:SF1">
    <property type="entry name" value="PROTEIN-EXPORT MEMBRANE PROTEIN SECG"/>
    <property type="match status" value="1"/>
</dbReference>
<comment type="similarity">
    <text evidence="2 10">Belongs to the SecG family.</text>
</comment>
<evidence type="ECO:0000256" key="7">
    <source>
        <dbReference type="ARBA" id="ARBA00022989"/>
    </source>
</evidence>
<dbReference type="OrthoDB" id="1708246at2"/>
<organism evidence="11 12">
    <name type="scientific">Sporanaerobacter acetigenes DSM 13106</name>
    <dbReference type="NCBI Taxonomy" id="1123281"/>
    <lineage>
        <taxon>Bacteria</taxon>
        <taxon>Bacillati</taxon>
        <taxon>Bacillota</taxon>
        <taxon>Tissierellia</taxon>
        <taxon>Tissierellales</taxon>
        <taxon>Sporanaerobacteraceae</taxon>
        <taxon>Sporanaerobacter</taxon>
    </lineage>
</organism>
<evidence type="ECO:0000256" key="4">
    <source>
        <dbReference type="ARBA" id="ARBA00022475"/>
    </source>
</evidence>
<evidence type="ECO:0000256" key="10">
    <source>
        <dbReference type="RuleBase" id="RU365087"/>
    </source>
</evidence>
<proteinExistence type="inferred from homology"/>
<comment type="subcellular location">
    <subcellularLocation>
        <location evidence="1 10">Cell membrane</location>
        <topology evidence="1 10">Multi-pass membrane protein</topology>
    </subcellularLocation>
</comment>
<evidence type="ECO:0000256" key="6">
    <source>
        <dbReference type="ARBA" id="ARBA00022927"/>
    </source>
</evidence>
<evidence type="ECO:0000313" key="12">
    <source>
        <dbReference type="Proteomes" id="UP000184389"/>
    </source>
</evidence>
<reference evidence="11 12" key="1">
    <citation type="submission" date="2016-11" db="EMBL/GenBank/DDBJ databases">
        <authorList>
            <person name="Jaros S."/>
            <person name="Januszkiewicz K."/>
            <person name="Wedrychowicz H."/>
        </authorList>
    </citation>
    <scope>NUCLEOTIDE SEQUENCE [LARGE SCALE GENOMIC DNA]</scope>
    <source>
        <strain evidence="11 12">DSM 13106</strain>
    </source>
</reference>
<accession>A0A1M5X312</accession>
<keyword evidence="7 10" id="KW-1133">Transmembrane helix</keyword>
<protein>
    <recommendedName>
        <fullName evidence="10">Protein-export membrane protein SecG</fullName>
    </recommendedName>
</protein>
<dbReference type="STRING" id="1123281.SAMN02745180_01450"/>
<dbReference type="GO" id="GO:0005886">
    <property type="term" value="C:plasma membrane"/>
    <property type="evidence" value="ECO:0007669"/>
    <property type="project" value="UniProtKB-SubCell"/>
</dbReference>
<dbReference type="GO" id="GO:0043952">
    <property type="term" value="P:protein transport by the Sec complex"/>
    <property type="evidence" value="ECO:0007669"/>
    <property type="project" value="TreeGrafter"/>
</dbReference>
<dbReference type="PANTHER" id="PTHR34182">
    <property type="entry name" value="PROTEIN-EXPORT MEMBRANE PROTEIN SECG"/>
    <property type="match status" value="1"/>
</dbReference>
<comment type="function">
    <text evidence="10">Involved in protein export. Participates in an early event of protein translocation.</text>
</comment>
<keyword evidence="12" id="KW-1185">Reference proteome</keyword>
<dbReference type="GO" id="GO:0015450">
    <property type="term" value="F:protein-transporting ATPase activity"/>
    <property type="evidence" value="ECO:0007669"/>
    <property type="project" value="UniProtKB-UniRule"/>
</dbReference>
<dbReference type="PRINTS" id="PR01651">
    <property type="entry name" value="SECGEXPORT"/>
</dbReference>
<dbReference type="EMBL" id="FQXR01000006">
    <property type="protein sequence ID" value="SHH94225.1"/>
    <property type="molecule type" value="Genomic_DNA"/>
</dbReference>
<dbReference type="InterPro" id="IPR004692">
    <property type="entry name" value="SecG"/>
</dbReference>
<dbReference type="GO" id="GO:0065002">
    <property type="term" value="P:intracellular protein transmembrane transport"/>
    <property type="evidence" value="ECO:0007669"/>
    <property type="project" value="TreeGrafter"/>
</dbReference>
<feature type="transmembrane region" description="Helical" evidence="10">
    <location>
        <begin position="53"/>
        <end position="74"/>
    </location>
</feature>
<keyword evidence="6 10" id="KW-0653">Protein transport</keyword>
<evidence type="ECO:0000256" key="3">
    <source>
        <dbReference type="ARBA" id="ARBA00022448"/>
    </source>
</evidence>
<keyword evidence="4 10" id="KW-1003">Cell membrane</keyword>
<keyword evidence="5 10" id="KW-0812">Transmembrane</keyword>
<dbReference type="Proteomes" id="UP000184389">
    <property type="component" value="Unassembled WGS sequence"/>
</dbReference>
<dbReference type="AlphaFoldDB" id="A0A1M5X312"/>
<evidence type="ECO:0000256" key="8">
    <source>
        <dbReference type="ARBA" id="ARBA00023010"/>
    </source>
</evidence>
<keyword evidence="8 10" id="KW-0811">Translocation</keyword>
<evidence type="ECO:0000256" key="1">
    <source>
        <dbReference type="ARBA" id="ARBA00004651"/>
    </source>
</evidence>
<dbReference type="Pfam" id="PF03840">
    <property type="entry name" value="SecG"/>
    <property type="match status" value="1"/>
</dbReference>
<evidence type="ECO:0000256" key="2">
    <source>
        <dbReference type="ARBA" id="ARBA00008445"/>
    </source>
</evidence>
<dbReference type="RefSeq" id="WP_143147147.1">
    <property type="nucleotide sequence ID" value="NZ_FQXR01000006.1"/>
</dbReference>
<dbReference type="NCBIfam" id="TIGR00810">
    <property type="entry name" value="secG"/>
    <property type="match status" value="1"/>
</dbReference>
<comment type="caution">
    <text evidence="10">Lacks conserved residue(s) required for the propagation of feature annotation.</text>
</comment>
<dbReference type="GO" id="GO:0009306">
    <property type="term" value="P:protein secretion"/>
    <property type="evidence" value="ECO:0007669"/>
    <property type="project" value="UniProtKB-UniRule"/>
</dbReference>